<dbReference type="EC" id="2.3.2.27" evidence="11"/>
<dbReference type="InterPro" id="IPR039396">
    <property type="entry name" value="Deltex_C"/>
</dbReference>
<dbReference type="SMART" id="SM00184">
    <property type="entry name" value="RING"/>
    <property type="match status" value="1"/>
</dbReference>
<evidence type="ECO:0000313" key="16">
    <source>
        <dbReference type="Proteomes" id="UP000005408"/>
    </source>
</evidence>
<feature type="region of interest" description="Disordered" evidence="12">
    <location>
        <begin position="243"/>
        <end position="274"/>
    </location>
</feature>
<proteinExistence type="inferred from homology"/>
<keyword evidence="8 11" id="KW-0862">Zinc</keyword>
<sequence length="633" mass="68736">MTASSKSVVVWEWMNEYGRWRPYESHIANFIESSHRKNPSVQVNLGKVAPNMGIYSIDFLTMCQIRFGTGTARPVRRQLLADSSPPGKGIIWQWEGDVRGQWNTFDMEVACLLEDHFSNPSTQNTELNLSKTAVKLPYIMDLSKMTQKRIETGRLRMIRRELLAMPYMKCIPSDNSSTGSGSTTAQSNTQSANNGAVNGGSCVKKQRLSGRGQMSSNSLSSGTFQNSAVMLQNSKIHINAGTPPVSHQAASQNAQLFHQAHSQSPSNPPPASGISTVGFIPHANMFHRAANYFPGNIGHSSTRPIHPSVRSGLVGGSYGNFTYHNFNNHQMSGPVVRSGVSGAVNPVGSGAVNPVGSGAHSLAGTQLSTSTGATGGGGGATGVYLPSEDKIPNNVSKMNTHSSGTWAGCEVFENYVSILDNPPDDEDCCICCEKLTHASGYGEGKKDEKVVFKLNRCSHMFHKLCILAMYESTTKNGSVQCPTCKTIYGEKHGNCPDGVMEYLTVPHSLPGNEGHQTKVIIYHISPGIQGPEHPHPGKRFSCRGFPRVCYIPDNDKGRKVLKLLTVAWRRRLTFTIGQSSTTGESDTVTWNEIHHKTESGRNDSGHGYPDDKYLDNVLMELSVQGVTEADLSS</sequence>
<organism evidence="15 16">
    <name type="scientific">Magallana gigas</name>
    <name type="common">Pacific oyster</name>
    <name type="synonym">Crassostrea gigas</name>
    <dbReference type="NCBI Taxonomy" id="29159"/>
    <lineage>
        <taxon>Eukaryota</taxon>
        <taxon>Metazoa</taxon>
        <taxon>Spiralia</taxon>
        <taxon>Lophotrochozoa</taxon>
        <taxon>Mollusca</taxon>
        <taxon>Bivalvia</taxon>
        <taxon>Autobranchia</taxon>
        <taxon>Pteriomorphia</taxon>
        <taxon>Ostreida</taxon>
        <taxon>Ostreoidea</taxon>
        <taxon>Ostreidae</taxon>
        <taxon>Magallana</taxon>
    </lineage>
</organism>
<dbReference type="GO" id="GO:0008270">
    <property type="term" value="F:zinc ion binding"/>
    <property type="evidence" value="ECO:0007669"/>
    <property type="project" value="UniProtKB-KW"/>
</dbReference>
<keyword evidence="9" id="KW-0914">Notch signaling pathway</keyword>
<dbReference type="CDD" id="cd16459">
    <property type="entry name" value="RING-H2_DTX1-like"/>
    <property type="match status" value="1"/>
</dbReference>
<dbReference type="PROSITE" id="PS50918">
    <property type="entry name" value="WWE"/>
    <property type="match status" value="2"/>
</dbReference>
<evidence type="ECO:0000256" key="12">
    <source>
        <dbReference type="SAM" id="MobiDB-lite"/>
    </source>
</evidence>
<feature type="region of interest" description="Disordered" evidence="12">
    <location>
        <begin position="173"/>
        <end position="221"/>
    </location>
</feature>
<keyword evidence="4 11" id="KW-0808">Transferase</keyword>
<evidence type="ECO:0000256" key="10">
    <source>
        <dbReference type="PROSITE-ProRule" id="PRU00175"/>
    </source>
</evidence>
<dbReference type="Gene3D" id="3.30.40.10">
    <property type="entry name" value="Zinc/RING finger domain, C3HC4 (zinc finger)"/>
    <property type="match status" value="1"/>
</dbReference>
<dbReference type="InterPro" id="IPR039399">
    <property type="entry name" value="Deltex_C_sf"/>
</dbReference>
<protein>
    <recommendedName>
        <fullName evidence="11">E3 ubiquitin-protein ligase</fullName>
        <ecNumber evidence="11">2.3.2.27</ecNumber>
    </recommendedName>
</protein>
<keyword evidence="7 10" id="KW-0863">Zinc-finger</keyword>
<evidence type="ECO:0000256" key="5">
    <source>
        <dbReference type="ARBA" id="ARBA00022723"/>
    </source>
</evidence>
<evidence type="ECO:0000256" key="3">
    <source>
        <dbReference type="ARBA" id="ARBA00009413"/>
    </source>
</evidence>
<comment type="pathway">
    <text evidence="2 11">Protein modification; protein ubiquitination.</text>
</comment>
<keyword evidence="11" id="KW-0963">Cytoplasm</keyword>
<dbReference type="PROSITE" id="PS50089">
    <property type="entry name" value="ZF_RING_2"/>
    <property type="match status" value="1"/>
</dbReference>
<dbReference type="SUPFAM" id="SSF57850">
    <property type="entry name" value="RING/U-box"/>
    <property type="match status" value="1"/>
</dbReference>
<dbReference type="Gene3D" id="3.30.720.50">
    <property type="match status" value="2"/>
</dbReference>
<dbReference type="GO" id="GO:0061630">
    <property type="term" value="F:ubiquitin protein ligase activity"/>
    <property type="evidence" value="ECO:0007669"/>
    <property type="project" value="UniProtKB-UniRule"/>
</dbReference>
<dbReference type="Pfam" id="PF02825">
    <property type="entry name" value="WWE"/>
    <property type="match status" value="2"/>
</dbReference>
<feature type="domain" description="WWE" evidence="14">
    <location>
        <begin position="1"/>
        <end position="77"/>
    </location>
</feature>
<evidence type="ECO:0000259" key="14">
    <source>
        <dbReference type="PROSITE" id="PS50918"/>
    </source>
</evidence>
<comment type="subcellular location">
    <subcellularLocation>
        <location evidence="11">Cytoplasm</location>
    </subcellularLocation>
</comment>
<dbReference type="InterPro" id="IPR001841">
    <property type="entry name" value="Znf_RING"/>
</dbReference>
<dbReference type="InterPro" id="IPR039398">
    <property type="entry name" value="Deltex_fam"/>
</dbReference>
<keyword evidence="5 11" id="KW-0479">Metal-binding</keyword>
<comment type="similarity">
    <text evidence="3 11">Belongs to the Deltex family.</text>
</comment>
<dbReference type="PANTHER" id="PTHR12622">
    <property type="entry name" value="DELTEX-RELATED"/>
    <property type="match status" value="1"/>
</dbReference>
<dbReference type="SUPFAM" id="SSF117839">
    <property type="entry name" value="WWE domain"/>
    <property type="match status" value="2"/>
</dbReference>
<dbReference type="GO" id="GO:0005737">
    <property type="term" value="C:cytoplasm"/>
    <property type="evidence" value="ECO:0007669"/>
    <property type="project" value="UniProtKB-SubCell"/>
</dbReference>
<name>A0A8W8JN04_MAGGI</name>
<dbReference type="InterPro" id="IPR037197">
    <property type="entry name" value="WWE_dom_sf"/>
</dbReference>
<evidence type="ECO:0000256" key="11">
    <source>
        <dbReference type="RuleBase" id="RU367105"/>
    </source>
</evidence>
<accession>A0A8W8JN04</accession>
<dbReference type="Pfam" id="PF18102">
    <property type="entry name" value="DTC"/>
    <property type="match status" value="1"/>
</dbReference>
<feature type="domain" description="RING-type" evidence="13">
    <location>
        <begin position="428"/>
        <end position="485"/>
    </location>
</feature>
<feature type="compositionally biased region" description="Low complexity" evidence="12">
    <location>
        <begin position="175"/>
        <end position="194"/>
    </location>
</feature>
<evidence type="ECO:0000256" key="2">
    <source>
        <dbReference type="ARBA" id="ARBA00004906"/>
    </source>
</evidence>
<evidence type="ECO:0000256" key="9">
    <source>
        <dbReference type="ARBA" id="ARBA00022976"/>
    </source>
</evidence>
<keyword evidence="6" id="KW-0677">Repeat</keyword>
<dbReference type="FunFam" id="3.30.390.130:FF:000001">
    <property type="entry name" value="Probable E3 ubiquitin-protein ligase DTX3"/>
    <property type="match status" value="1"/>
</dbReference>
<evidence type="ECO:0000259" key="13">
    <source>
        <dbReference type="PROSITE" id="PS50089"/>
    </source>
</evidence>
<feature type="domain" description="WWE" evidence="14">
    <location>
        <begin position="78"/>
        <end position="160"/>
    </location>
</feature>
<dbReference type="CDD" id="cd09633">
    <property type="entry name" value="Deltex_C"/>
    <property type="match status" value="1"/>
</dbReference>
<feature type="compositionally biased region" description="Polar residues" evidence="12">
    <location>
        <begin position="248"/>
        <end position="265"/>
    </location>
</feature>
<evidence type="ECO:0000256" key="7">
    <source>
        <dbReference type="ARBA" id="ARBA00022771"/>
    </source>
</evidence>
<evidence type="ECO:0000256" key="6">
    <source>
        <dbReference type="ARBA" id="ARBA00022737"/>
    </source>
</evidence>
<keyword evidence="16" id="KW-1185">Reference proteome</keyword>
<feature type="compositionally biased region" description="Polar residues" evidence="12">
    <location>
        <begin position="212"/>
        <end position="221"/>
    </location>
</feature>
<dbReference type="InterPro" id="IPR018123">
    <property type="entry name" value="WWE-dom_subgr"/>
</dbReference>
<evidence type="ECO:0000256" key="1">
    <source>
        <dbReference type="ARBA" id="ARBA00000900"/>
    </source>
</evidence>
<dbReference type="InterPro" id="IPR013083">
    <property type="entry name" value="Znf_RING/FYVE/PHD"/>
</dbReference>
<dbReference type="SMART" id="SM00678">
    <property type="entry name" value="WWE"/>
    <property type="match status" value="2"/>
</dbReference>
<comment type="catalytic activity">
    <reaction evidence="1 11">
        <text>S-ubiquitinyl-[E2 ubiquitin-conjugating enzyme]-L-cysteine + [acceptor protein]-L-lysine = [E2 ubiquitin-conjugating enzyme]-L-cysteine + N(6)-ubiquitinyl-[acceptor protein]-L-lysine.</text>
        <dbReference type="EC" id="2.3.2.27"/>
    </reaction>
</comment>
<evidence type="ECO:0000256" key="4">
    <source>
        <dbReference type="ARBA" id="ARBA00022679"/>
    </source>
</evidence>
<dbReference type="AlphaFoldDB" id="A0A8W8JN04"/>
<evidence type="ECO:0000256" key="8">
    <source>
        <dbReference type="ARBA" id="ARBA00022833"/>
    </source>
</evidence>
<dbReference type="EnsemblMetazoa" id="G20155.1">
    <property type="protein sequence ID" value="G20155.1:cds"/>
    <property type="gene ID" value="G20155"/>
</dbReference>
<reference evidence="15" key="1">
    <citation type="submission" date="2022-08" db="UniProtKB">
        <authorList>
            <consortium name="EnsemblMetazoa"/>
        </authorList>
    </citation>
    <scope>IDENTIFICATION</scope>
    <source>
        <strain evidence="15">05x7-T-G4-1.051#20</strain>
    </source>
</reference>
<dbReference type="GO" id="GO:0016567">
    <property type="term" value="P:protein ubiquitination"/>
    <property type="evidence" value="ECO:0007669"/>
    <property type="project" value="UniProtKB-UniRule"/>
</dbReference>
<dbReference type="Gene3D" id="3.30.390.130">
    <property type="match status" value="1"/>
</dbReference>
<dbReference type="GO" id="GO:0007219">
    <property type="term" value="P:Notch signaling pathway"/>
    <property type="evidence" value="ECO:0007669"/>
    <property type="project" value="UniProtKB-KW"/>
</dbReference>
<dbReference type="Proteomes" id="UP000005408">
    <property type="component" value="Unassembled WGS sequence"/>
</dbReference>
<dbReference type="InterPro" id="IPR004170">
    <property type="entry name" value="WWE_dom"/>
</dbReference>
<evidence type="ECO:0000313" key="15">
    <source>
        <dbReference type="EnsemblMetazoa" id="G20155.1:cds"/>
    </source>
</evidence>